<organism evidence="2 3">
    <name type="scientific">Orchesella dallaii</name>
    <dbReference type="NCBI Taxonomy" id="48710"/>
    <lineage>
        <taxon>Eukaryota</taxon>
        <taxon>Metazoa</taxon>
        <taxon>Ecdysozoa</taxon>
        <taxon>Arthropoda</taxon>
        <taxon>Hexapoda</taxon>
        <taxon>Collembola</taxon>
        <taxon>Entomobryomorpha</taxon>
        <taxon>Entomobryoidea</taxon>
        <taxon>Orchesellidae</taxon>
        <taxon>Orchesellinae</taxon>
        <taxon>Orchesella</taxon>
    </lineage>
</organism>
<protein>
    <recommendedName>
        <fullName evidence="1">SET domain-containing protein</fullName>
    </recommendedName>
</protein>
<evidence type="ECO:0000259" key="1">
    <source>
        <dbReference type="Pfam" id="PF00856"/>
    </source>
</evidence>
<sequence length="285" mass="32479">MFLGYDAPVLKNWTELANACAKNGTDWTDRLNKKSKYLEAHEELYLVKQLKDLHEGNAILRPIHASRFAYEVRKKTGRPIPTQHHRCRAATYDWYQGFKARHEKMLLPIKSLQNTLPHAAITEQMAPPDATHLDTVGADNLKATEPTSRTSSELYFNATTPNIITTTKFSKGEDVIEIGGVFLNNEGGECRFNQLKNHEKGKLLFQLGQNCNNCWIDANNNKFLSRYVTDSKNSNLQISVLPPTEPNTPHRFFYVASRDLEAGSILKYDYKTFSTSKFLNSTENF</sequence>
<evidence type="ECO:0000313" key="2">
    <source>
        <dbReference type="EMBL" id="CAL8117359.1"/>
    </source>
</evidence>
<evidence type="ECO:0000313" key="3">
    <source>
        <dbReference type="Proteomes" id="UP001642540"/>
    </source>
</evidence>
<gene>
    <name evidence="2" type="ORF">ODALV1_LOCUS17655</name>
</gene>
<dbReference type="InterPro" id="IPR001214">
    <property type="entry name" value="SET_dom"/>
</dbReference>
<comment type="caution">
    <text evidence="2">The sequence shown here is derived from an EMBL/GenBank/DDBJ whole genome shotgun (WGS) entry which is preliminary data.</text>
</comment>
<dbReference type="Proteomes" id="UP001642540">
    <property type="component" value="Unassembled WGS sequence"/>
</dbReference>
<name>A0ABP1R1Y0_9HEXA</name>
<proteinExistence type="predicted"/>
<accession>A0ABP1R1Y0</accession>
<dbReference type="Gene3D" id="2.170.270.10">
    <property type="entry name" value="SET domain"/>
    <property type="match status" value="1"/>
</dbReference>
<reference evidence="2 3" key="1">
    <citation type="submission" date="2024-08" db="EMBL/GenBank/DDBJ databases">
        <authorList>
            <person name="Cucini C."/>
            <person name="Frati F."/>
        </authorList>
    </citation>
    <scope>NUCLEOTIDE SEQUENCE [LARGE SCALE GENOMIC DNA]</scope>
</reference>
<dbReference type="InterPro" id="IPR046341">
    <property type="entry name" value="SET_dom_sf"/>
</dbReference>
<feature type="domain" description="SET" evidence="1">
    <location>
        <begin position="163"/>
        <end position="271"/>
    </location>
</feature>
<dbReference type="Pfam" id="PF00856">
    <property type="entry name" value="SET"/>
    <property type="match status" value="1"/>
</dbReference>
<keyword evidence="3" id="KW-1185">Reference proteome</keyword>
<dbReference type="EMBL" id="CAXLJM020000054">
    <property type="protein sequence ID" value="CAL8117359.1"/>
    <property type="molecule type" value="Genomic_DNA"/>
</dbReference>
<dbReference type="SUPFAM" id="SSF82199">
    <property type="entry name" value="SET domain"/>
    <property type="match status" value="1"/>
</dbReference>